<proteinExistence type="predicted"/>
<accession>A0ABS9PZL5</accession>
<dbReference type="RefSeq" id="WP_239262457.1">
    <property type="nucleotide sequence ID" value="NZ_JAKRCV010000007.1"/>
</dbReference>
<feature type="compositionally biased region" description="Basic residues" evidence="1">
    <location>
        <begin position="83"/>
        <end position="114"/>
    </location>
</feature>
<evidence type="ECO:0000313" key="2">
    <source>
        <dbReference type="EMBL" id="MCG7321074.1"/>
    </source>
</evidence>
<organism evidence="2 3">
    <name type="scientific">Arsenicicoccus bolidensis</name>
    <dbReference type="NCBI Taxonomy" id="229480"/>
    <lineage>
        <taxon>Bacteria</taxon>
        <taxon>Bacillati</taxon>
        <taxon>Actinomycetota</taxon>
        <taxon>Actinomycetes</taxon>
        <taxon>Micrococcales</taxon>
        <taxon>Intrasporangiaceae</taxon>
        <taxon>Arsenicicoccus</taxon>
    </lineage>
</organism>
<name>A0ABS9PZL5_9MICO</name>
<dbReference type="EMBL" id="JAKRCV010000007">
    <property type="protein sequence ID" value="MCG7321074.1"/>
    <property type="molecule type" value="Genomic_DNA"/>
</dbReference>
<sequence length="114" mass="13364">MMLPEWLVWWALPPAERYLRRRSPMAPMVPTSGQLPRGSAPYVPLTDRPLTEDELARWQAENPMPEPDEEELERGFCAEQQRQRRRSRRRTRGGRRGRPAGRRRARTGHHVTGV</sequence>
<gene>
    <name evidence="2" type="ORF">MHL29_04075</name>
</gene>
<feature type="region of interest" description="Disordered" evidence="1">
    <location>
        <begin position="27"/>
        <end position="46"/>
    </location>
</feature>
<evidence type="ECO:0000256" key="1">
    <source>
        <dbReference type="SAM" id="MobiDB-lite"/>
    </source>
</evidence>
<dbReference type="Proteomes" id="UP001521931">
    <property type="component" value="Unassembled WGS sequence"/>
</dbReference>
<comment type="caution">
    <text evidence="2">The sequence shown here is derived from an EMBL/GenBank/DDBJ whole genome shotgun (WGS) entry which is preliminary data.</text>
</comment>
<evidence type="ECO:0000313" key="3">
    <source>
        <dbReference type="Proteomes" id="UP001521931"/>
    </source>
</evidence>
<protein>
    <submittedName>
        <fullName evidence="2">Uncharacterized protein</fullName>
    </submittedName>
</protein>
<reference evidence="2 3" key="1">
    <citation type="submission" date="2022-02" db="EMBL/GenBank/DDBJ databases">
        <title>Uncovering new skin microbiome diversity through culturing and metagenomics.</title>
        <authorList>
            <person name="Conlan S."/>
            <person name="Deming C."/>
            <person name="Nisc Comparative Sequencing Program N."/>
            <person name="Segre J.A."/>
        </authorList>
    </citation>
    <scope>NUCLEOTIDE SEQUENCE [LARGE SCALE GENOMIC DNA]</scope>
    <source>
        <strain evidence="2 3">ACRQZ</strain>
    </source>
</reference>
<feature type="region of interest" description="Disordered" evidence="1">
    <location>
        <begin position="61"/>
        <end position="114"/>
    </location>
</feature>
<keyword evidence="3" id="KW-1185">Reference proteome</keyword>